<dbReference type="SUPFAM" id="SSF55729">
    <property type="entry name" value="Acyl-CoA N-acyltransferases (Nat)"/>
    <property type="match status" value="1"/>
</dbReference>
<organism evidence="2 3">
    <name type="scientific">Mycobacterium florentinum</name>
    <dbReference type="NCBI Taxonomy" id="292462"/>
    <lineage>
        <taxon>Bacteria</taxon>
        <taxon>Bacillati</taxon>
        <taxon>Actinomycetota</taxon>
        <taxon>Actinomycetes</taxon>
        <taxon>Mycobacteriales</taxon>
        <taxon>Mycobacteriaceae</taxon>
        <taxon>Mycobacterium</taxon>
        <taxon>Mycobacterium simiae complex</taxon>
    </lineage>
</organism>
<protein>
    <recommendedName>
        <fullName evidence="1">N-acetyltransferase domain-containing protein</fullName>
    </recommendedName>
</protein>
<feature type="domain" description="N-acetyltransferase" evidence="1">
    <location>
        <begin position="36"/>
        <end position="188"/>
    </location>
</feature>
<name>A0A1X1UDM4_MYCFL</name>
<evidence type="ECO:0000313" key="2">
    <source>
        <dbReference type="EMBL" id="ORV54925.1"/>
    </source>
</evidence>
<evidence type="ECO:0000313" key="3">
    <source>
        <dbReference type="Proteomes" id="UP000193010"/>
    </source>
</evidence>
<dbReference type="GO" id="GO:0016747">
    <property type="term" value="F:acyltransferase activity, transferring groups other than amino-acyl groups"/>
    <property type="evidence" value="ECO:0007669"/>
    <property type="project" value="InterPro"/>
</dbReference>
<comment type="caution">
    <text evidence="2">The sequence shown here is derived from an EMBL/GenBank/DDBJ whole genome shotgun (WGS) entry which is preliminary data.</text>
</comment>
<sequence length="192" mass="20784">MMPASRGAMAAAAIPSGALRRCGGNAVPKTRRSPLFYLRQVRPSDGPALIRMHERCSRATRYSRWLAPSSVFPDAYLRSMSACGPEHIAIVAVCSGRPSRIVGLASAAADSGGERELGFLIEDDYQGLGIGRVMLNALMNLIGPDEGLHVSVLFENQWLIGKLARFGTVVTQLDNGIIDARVTRTPRRPRDP</sequence>
<accession>A0A1X1UDM4</accession>
<dbReference type="InterPro" id="IPR016181">
    <property type="entry name" value="Acyl_CoA_acyltransferase"/>
</dbReference>
<proteinExistence type="predicted"/>
<dbReference type="InterPro" id="IPR000182">
    <property type="entry name" value="GNAT_dom"/>
</dbReference>
<dbReference type="Gene3D" id="3.40.630.30">
    <property type="match status" value="1"/>
</dbReference>
<dbReference type="PROSITE" id="PS51186">
    <property type="entry name" value="GNAT"/>
    <property type="match status" value="1"/>
</dbReference>
<dbReference type="EMBL" id="LQOV01000007">
    <property type="protein sequence ID" value="ORV54925.1"/>
    <property type="molecule type" value="Genomic_DNA"/>
</dbReference>
<dbReference type="Proteomes" id="UP000193010">
    <property type="component" value="Unassembled WGS sequence"/>
</dbReference>
<dbReference type="AlphaFoldDB" id="A0A1X1UDM4"/>
<gene>
    <name evidence="2" type="ORF">AWC05_13660</name>
</gene>
<keyword evidence="3" id="KW-1185">Reference proteome</keyword>
<reference evidence="2 3" key="1">
    <citation type="submission" date="2016-01" db="EMBL/GenBank/DDBJ databases">
        <title>The new phylogeny of the genus Mycobacterium.</title>
        <authorList>
            <person name="Tarcisio F."/>
            <person name="Conor M."/>
            <person name="Antonella G."/>
            <person name="Elisabetta G."/>
            <person name="Giulia F.S."/>
            <person name="Sara T."/>
            <person name="Anna F."/>
            <person name="Clotilde B."/>
            <person name="Roberto B."/>
            <person name="Veronica D.S."/>
            <person name="Fabio R."/>
            <person name="Monica P."/>
            <person name="Olivier J."/>
            <person name="Enrico T."/>
            <person name="Nicola S."/>
        </authorList>
    </citation>
    <scope>NUCLEOTIDE SEQUENCE [LARGE SCALE GENOMIC DNA]</scope>
    <source>
        <strain evidence="2 3">DSM 44852</strain>
    </source>
</reference>
<dbReference type="STRING" id="292462.AWC05_13660"/>
<evidence type="ECO:0000259" key="1">
    <source>
        <dbReference type="PROSITE" id="PS51186"/>
    </source>
</evidence>